<dbReference type="AlphaFoldDB" id="A0A086SVM4"/>
<dbReference type="InterPro" id="IPR001138">
    <property type="entry name" value="Zn2Cys6_DnaBD"/>
</dbReference>
<dbReference type="OrthoDB" id="2154091at2759"/>
<dbReference type="STRING" id="857340.A0A086SVM4"/>
<keyword evidence="2" id="KW-0862">Zinc</keyword>
<dbReference type="Proteomes" id="UP000029964">
    <property type="component" value="Unassembled WGS sequence"/>
</dbReference>
<evidence type="ECO:0000256" key="4">
    <source>
        <dbReference type="ARBA" id="ARBA00023125"/>
    </source>
</evidence>
<dbReference type="CDD" id="cd00067">
    <property type="entry name" value="GAL4"/>
    <property type="match status" value="1"/>
</dbReference>
<dbReference type="CDD" id="cd12148">
    <property type="entry name" value="fungal_TF_MHR"/>
    <property type="match status" value="1"/>
</dbReference>
<sequence length="419" mass="45079">MGLDEVPSAETPQVVKKRTRASVACNNCRIKRSKCAKNQLECEMRQDGKRQRPSSRMQVEALTERVKMLENLLSMSKEPADQASPTAPQSLHVFHGPTPASTSAPLAELGEASTVLGCPSSEGSDLDWSLAENLLFSFDEGNTLHGSVTDGVVSTSILVWTPNDGIGKDTAATDASFGFPPPPVEMPTPVETERAVLEGEPAKRRRASVASPEPLGSCVSSRSRPGSPGSSIPESLVEHLLYMYFRKFQTILEIVDETAFRAGMAPDPQGVPPVRDSLLLAMLAAGARFLDDPVLIKQCTSPSGECVFVPRAKALLEPEIGQADAMTVQALLILGELETSAGNEMTGCMYSGIGRPLTIKNMELQLSRMIAKFSRQSASKVVDSSKELIHESLLDLMELARDAVDMLVASIGLKISLDR</sequence>
<evidence type="ECO:0000313" key="9">
    <source>
        <dbReference type="Proteomes" id="UP000029964"/>
    </source>
</evidence>
<name>A0A086SVM4_HAPC1</name>
<evidence type="ECO:0000256" key="6">
    <source>
        <dbReference type="ARBA" id="ARBA00023242"/>
    </source>
</evidence>
<keyword evidence="1" id="KW-0479">Metal-binding</keyword>
<dbReference type="PANTHER" id="PTHR31313">
    <property type="entry name" value="TY1 ENHANCER ACTIVATOR"/>
    <property type="match status" value="1"/>
</dbReference>
<evidence type="ECO:0000256" key="1">
    <source>
        <dbReference type="ARBA" id="ARBA00022723"/>
    </source>
</evidence>
<organism evidence="8 9">
    <name type="scientific">Hapsidospora chrysogenum (strain ATCC 11550 / CBS 779.69 / DSM 880 / IAM 14645 / JCM 23072 / IMI 49137)</name>
    <name type="common">Acremonium chrysogenum</name>
    <dbReference type="NCBI Taxonomy" id="857340"/>
    <lineage>
        <taxon>Eukaryota</taxon>
        <taxon>Fungi</taxon>
        <taxon>Dikarya</taxon>
        <taxon>Ascomycota</taxon>
        <taxon>Pezizomycotina</taxon>
        <taxon>Sordariomycetes</taxon>
        <taxon>Hypocreomycetidae</taxon>
        <taxon>Hypocreales</taxon>
        <taxon>Bionectriaceae</taxon>
        <taxon>Hapsidospora</taxon>
    </lineage>
</organism>
<proteinExistence type="predicted"/>
<keyword evidence="4" id="KW-0238">DNA-binding</keyword>
<comment type="caution">
    <text evidence="8">The sequence shown here is derived from an EMBL/GenBank/DDBJ whole genome shotgun (WGS) entry which is preliminary data.</text>
</comment>
<dbReference type="GO" id="GO:0000981">
    <property type="term" value="F:DNA-binding transcription factor activity, RNA polymerase II-specific"/>
    <property type="evidence" value="ECO:0007669"/>
    <property type="project" value="InterPro"/>
</dbReference>
<accession>A0A086SVM4</accession>
<dbReference type="InterPro" id="IPR051615">
    <property type="entry name" value="Transcr_Regulatory_Elem"/>
</dbReference>
<feature type="compositionally biased region" description="Low complexity" evidence="7">
    <location>
        <begin position="220"/>
        <end position="230"/>
    </location>
</feature>
<keyword evidence="3" id="KW-0805">Transcription regulation</keyword>
<evidence type="ECO:0000313" key="8">
    <source>
        <dbReference type="EMBL" id="KFH41156.1"/>
    </source>
</evidence>
<evidence type="ECO:0000256" key="5">
    <source>
        <dbReference type="ARBA" id="ARBA00023163"/>
    </source>
</evidence>
<dbReference type="GO" id="GO:0003677">
    <property type="term" value="F:DNA binding"/>
    <property type="evidence" value="ECO:0007669"/>
    <property type="project" value="UniProtKB-KW"/>
</dbReference>
<evidence type="ECO:0000256" key="3">
    <source>
        <dbReference type="ARBA" id="ARBA00023015"/>
    </source>
</evidence>
<feature type="region of interest" description="Disordered" evidence="7">
    <location>
        <begin position="199"/>
        <end position="230"/>
    </location>
</feature>
<keyword evidence="6" id="KW-0539">Nucleus</keyword>
<keyword evidence="9" id="KW-1185">Reference proteome</keyword>
<evidence type="ECO:0008006" key="10">
    <source>
        <dbReference type="Google" id="ProtNLM"/>
    </source>
</evidence>
<dbReference type="PANTHER" id="PTHR31313:SF81">
    <property type="entry name" value="TY1 ENHANCER ACTIVATOR"/>
    <property type="match status" value="1"/>
</dbReference>
<dbReference type="EMBL" id="JPKY01000143">
    <property type="protein sequence ID" value="KFH41156.1"/>
    <property type="molecule type" value="Genomic_DNA"/>
</dbReference>
<dbReference type="GO" id="GO:0008270">
    <property type="term" value="F:zinc ion binding"/>
    <property type="evidence" value="ECO:0007669"/>
    <property type="project" value="InterPro"/>
</dbReference>
<protein>
    <recommendedName>
        <fullName evidence="10">Zn(2)-C6 fungal-type domain-containing protein</fullName>
    </recommendedName>
</protein>
<gene>
    <name evidence="8" type="ORF">ACRE_081420</name>
</gene>
<evidence type="ECO:0000256" key="2">
    <source>
        <dbReference type="ARBA" id="ARBA00022833"/>
    </source>
</evidence>
<evidence type="ECO:0000256" key="7">
    <source>
        <dbReference type="SAM" id="MobiDB-lite"/>
    </source>
</evidence>
<keyword evidence="5" id="KW-0804">Transcription</keyword>
<dbReference type="HOGENOM" id="CLU_655463_0_0_1"/>
<reference evidence="9" key="1">
    <citation type="journal article" date="2014" name="Genome Announc.">
        <title>Genome sequence and annotation of Acremonium chrysogenum, producer of the beta-lactam antibiotic cephalosporin C.</title>
        <authorList>
            <person name="Terfehr D."/>
            <person name="Dahlmann T.A."/>
            <person name="Specht T."/>
            <person name="Zadra I."/>
            <person name="Kuernsteiner H."/>
            <person name="Kueck U."/>
        </authorList>
    </citation>
    <scope>NUCLEOTIDE SEQUENCE [LARGE SCALE GENOMIC DNA]</scope>
    <source>
        <strain evidence="9">ATCC 11550 / CBS 779.69 / DSM 880 / IAM 14645 / JCM 23072 / IMI 49137</strain>
    </source>
</reference>